<dbReference type="PROSITE" id="PS00061">
    <property type="entry name" value="ADH_SHORT"/>
    <property type="match status" value="1"/>
</dbReference>
<dbReference type="SUPFAM" id="SSF51735">
    <property type="entry name" value="NAD(P)-binding Rossmann-fold domains"/>
    <property type="match status" value="1"/>
</dbReference>
<organism evidence="3 4">
    <name type="scientific">Craurococcus roseus</name>
    <dbReference type="NCBI Taxonomy" id="77585"/>
    <lineage>
        <taxon>Bacteria</taxon>
        <taxon>Pseudomonadati</taxon>
        <taxon>Pseudomonadota</taxon>
        <taxon>Alphaproteobacteria</taxon>
        <taxon>Acetobacterales</taxon>
        <taxon>Acetobacteraceae</taxon>
        <taxon>Craurococcus</taxon>
    </lineage>
</organism>
<dbReference type="EMBL" id="BAAAFZ010000061">
    <property type="protein sequence ID" value="GAA0596463.1"/>
    <property type="molecule type" value="Genomic_DNA"/>
</dbReference>
<keyword evidence="2" id="KW-0560">Oxidoreductase</keyword>
<comment type="similarity">
    <text evidence="1">Belongs to the short-chain dehydrogenases/reductases (SDR) family.</text>
</comment>
<proteinExistence type="inferred from homology"/>
<gene>
    <name evidence="3" type="ORF">GCM10009416_38520</name>
</gene>
<dbReference type="PRINTS" id="PR00081">
    <property type="entry name" value="GDHRDH"/>
</dbReference>
<name>A0ABN1FS87_9PROT</name>
<dbReference type="Proteomes" id="UP001501588">
    <property type="component" value="Unassembled WGS sequence"/>
</dbReference>
<evidence type="ECO:0000313" key="3">
    <source>
        <dbReference type="EMBL" id="GAA0596463.1"/>
    </source>
</evidence>
<dbReference type="InterPro" id="IPR036291">
    <property type="entry name" value="NAD(P)-bd_dom_sf"/>
</dbReference>
<dbReference type="InterPro" id="IPR020904">
    <property type="entry name" value="Sc_DH/Rdtase_CS"/>
</dbReference>
<evidence type="ECO:0000256" key="2">
    <source>
        <dbReference type="ARBA" id="ARBA00023002"/>
    </source>
</evidence>
<protein>
    <submittedName>
        <fullName evidence="3">SDR family oxidoreductase</fullName>
    </submittedName>
</protein>
<dbReference type="PANTHER" id="PTHR24321:SF8">
    <property type="entry name" value="ESTRADIOL 17-BETA-DEHYDROGENASE 8-RELATED"/>
    <property type="match status" value="1"/>
</dbReference>
<dbReference type="Gene3D" id="3.40.50.720">
    <property type="entry name" value="NAD(P)-binding Rossmann-like Domain"/>
    <property type="match status" value="1"/>
</dbReference>
<sequence length="254" mass="26405">MDIMVRLAGKVAFITGAGTGIGRCAAELFAREGARVAVADIAGAAAEETAHRIAQAGGQAIALRTDVTDPDSLHAAIRRTVDRFGRLDVLHNNAGGSTARDSNVVDAPIEEFWRAVKLDLFGTFLGCRFGIPEIIRSGGGSVINMASNVALMGFPGRDCYTAAKGGVASLTRSLAVEFAPRRVRVNALAPSVTKTERVTALVAGNAAMQKIADMHLLGLGEPLDVAYAALYLASDEARITTGCILPVDSGVTIA</sequence>
<dbReference type="PRINTS" id="PR00080">
    <property type="entry name" value="SDRFAMILY"/>
</dbReference>
<keyword evidence="4" id="KW-1185">Reference proteome</keyword>
<dbReference type="InterPro" id="IPR002347">
    <property type="entry name" value="SDR_fam"/>
</dbReference>
<evidence type="ECO:0000313" key="4">
    <source>
        <dbReference type="Proteomes" id="UP001501588"/>
    </source>
</evidence>
<dbReference type="PANTHER" id="PTHR24321">
    <property type="entry name" value="DEHYDROGENASES, SHORT CHAIN"/>
    <property type="match status" value="1"/>
</dbReference>
<evidence type="ECO:0000256" key="1">
    <source>
        <dbReference type="ARBA" id="ARBA00006484"/>
    </source>
</evidence>
<dbReference type="CDD" id="cd05233">
    <property type="entry name" value="SDR_c"/>
    <property type="match status" value="1"/>
</dbReference>
<accession>A0ABN1FS87</accession>
<comment type="caution">
    <text evidence="3">The sequence shown here is derived from an EMBL/GenBank/DDBJ whole genome shotgun (WGS) entry which is preliminary data.</text>
</comment>
<reference evidence="3 4" key="1">
    <citation type="journal article" date="2019" name="Int. J. Syst. Evol. Microbiol.">
        <title>The Global Catalogue of Microorganisms (GCM) 10K type strain sequencing project: providing services to taxonomists for standard genome sequencing and annotation.</title>
        <authorList>
            <consortium name="The Broad Institute Genomics Platform"/>
            <consortium name="The Broad Institute Genome Sequencing Center for Infectious Disease"/>
            <person name="Wu L."/>
            <person name="Ma J."/>
        </authorList>
    </citation>
    <scope>NUCLEOTIDE SEQUENCE [LARGE SCALE GENOMIC DNA]</scope>
    <source>
        <strain evidence="3 4">JCM 9933</strain>
    </source>
</reference>
<dbReference type="Pfam" id="PF13561">
    <property type="entry name" value="adh_short_C2"/>
    <property type="match status" value="1"/>
</dbReference>